<name>A0A417Y9S7_9BACI</name>
<evidence type="ECO:0000256" key="3">
    <source>
        <dbReference type="RuleBase" id="RU000363"/>
    </source>
</evidence>
<evidence type="ECO:0000313" key="5">
    <source>
        <dbReference type="Proteomes" id="UP000285456"/>
    </source>
</evidence>
<protein>
    <submittedName>
        <fullName evidence="4">SDR family oxidoreductase</fullName>
    </submittedName>
</protein>
<evidence type="ECO:0000256" key="2">
    <source>
        <dbReference type="ARBA" id="ARBA00023002"/>
    </source>
</evidence>
<proteinExistence type="inferred from homology"/>
<evidence type="ECO:0000256" key="1">
    <source>
        <dbReference type="ARBA" id="ARBA00006484"/>
    </source>
</evidence>
<evidence type="ECO:0000313" key="4">
    <source>
        <dbReference type="EMBL" id="RHW29433.1"/>
    </source>
</evidence>
<dbReference type="AlphaFoldDB" id="A0A417Y9S7"/>
<comment type="caution">
    <text evidence="4">The sequence shown here is derived from an EMBL/GenBank/DDBJ whole genome shotgun (WGS) entry which is preliminary data.</text>
</comment>
<dbReference type="RefSeq" id="WP_118890431.1">
    <property type="nucleotide sequence ID" value="NZ_PHUT01000025.1"/>
</dbReference>
<comment type="similarity">
    <text evidence="1 3">Belongs to the short-chain dehydrogenases/reductases (SDR) family.</text>
</comment>
<dbReference type="PROSITE" id="PS00061">
    <property type="entry name" value="ADH_SHORT"/>
    <property type="match status" value="1"/>
</dbReference>
<dbReference type="OrthoDB" id="9793345at2"/>
<dbReference type="Pfam" id="PF00106">
    <property type="entry name" value="adh_short"/>
    <property type="match status" value="1"/>
</dbReference>
<dbReference type="PANTHER" id="PTHR44196:SF1">
    <property type="entry name" value="DEHYDROGENASE_REDUCTASE SDR FAMILY MEMBER 7B"/>
    <property type="match status" value="1"/>
</dbReference>
<dbReference type="PRINTS" id="PR00081">
    <property type="entry name" value="GDHRDH"/>
</dbReference>
<organism evidence="4 5">
    <name type="scientific">Oceanobacillus profundus</name>
    <dbReference type="NCBI Taxonomy" id="372463"/>
    <lineage>
        <taxon>Bacteria</taxon>
        <taxon>Bacillati</taxon>
        <taxon>Bacillota</taxon>
        <taxon>Bacilli</taxon>
        <taxon>Bacillales</taxon>
        <taxon>Bacillaceae</taxon>
        <taxon>Oceanobacillus</taxon>
    </lineage>
</organism>
<gene>
    <name evidence="4" type="ORF">D1B32_22175</name>
</gene>
<dbReference type="GO" id="GO:0016491">
    <property type="term" value="F:oxidoreductase activity"/>
    <property type="evidence" value="ECO:0007669"/>
    <property type="project" value="UniProtKB-KW"/>
</dbReference>
<reference evidence="4 5" key="1">
    <citation type="journal article" date="2007" name="Int. J. Syst. Evol. Microbiol.">
        <title>Oceanobacillus profundus sp. nov., isolated from a deep-sea sediment core.</title>
        <authorList>
            <person name="Kim Y.G."/>
            <person name="Choi D.H."/>
            <person name="Hyun S."/>
            <person name="Cho B.C."/>
        </authorList>
    </citation>
    <scope>NUCLEOTIDE SEQUENCE [LARGE SCALE GENOMIC DNA]</scope>
    <source>
        <strain evidence="4 5">DSM 18246</strain>
    </source>
</reference>
<dbReference type="GO" id="GO:0016020">
    <property type="term" value="C:membrane"/>
    <property type="evidence" value="ECO:0007669"/>
    <property type="project" value="TreeGrafter"/>
</dbReference>
<keyword evidence="5" id="KW-1185">Reference proteome</keyword>
<accession>A0A417Y9S7</accession>
<dbReference type="PANTHER" id="PTHR44196">
    <property type="entry name" value="DEHYDROGENASE/REDUCTASE SDR FAMILY MEMBER 7B"/>
    <property type="match status" value="1"/>
</dbReference>
<dbReference type="SUPFAM" id="SSF51735">
    <property type="entry name" value="NAD(P)-binding Rossmann-fold domains"/>
    <property type="match status" value="1"/>
</dbReference>
<dbReference type="InterPro" id="IPR002347">
    <property type="entry name" value="SDR_fam"/>
</dbReference>
<dbReference type="Proteomes" id="UP000285456">
    <property type="component" value="Unassembled WGS sequence"/>
</dbReference>
<sequence>MIHTALNSKKIIVTGASSGIGEQLCKKIAENGGIPIMLARSEDKLLAIQMDLKLELQTESYIYKVDLQDNDDIDFTIQTILAEHEQIHGLINNAGIGVFDAVEDMKWLDLHEMFQLNVFSLMRITQLLIPHFNQYKQGHIINVASQAGKISTPKSAAYGASKHAVIGFTNTLRQEMDSKGIYVTAVNLGPVRTNFFKVADPSGSYRQSVDRYMLDPHQVANTIVRYLFTKKREINMPFWMEAGSVFYRLFPGLMEKLLRSSFNKK</sequence>
<dbReference type="InterPro" id="IPR036291">
    <property type="entry name" value="NAD(P)-bd_dom_sf"/>
</dbReference>
<keyword evidence="2" id="KW-0560">Oxidoreductase</keyword>
<dbReference type="EMBL" id="QWEH01000026">
    <property type="protein sequence ID" value="RHW29433.1"/>
    <property type="molecule type" value="Genomic_DNA"/>
</dbReference>
<dbReference type="PRINTS" id="PR00080">
    <property type="entry name" value="SDRFAMILY"/>
</dbReference>
<dbReference type="InterPro" id="IPR020904">
    <property type="entry name" value="Sc_DH/Rdtase_CS"/>
</dbReference>
<dbReference type="Gene3D" id="3.40.50.720">
    <property type="entry name" value="NAD(P)-binding Rossmann-like Domain"/>
    <property type="match status" value="1"/>
</dbReference>